<evidence type="ECO:0000313" key="6">
    <source>
        <dbReference type="Proteomes" id="UP000183413"/>
    </source>
</evidence>
<dbReference type="SUPFAM" id="SSF56801">
    <property type="entry name" value="Acetyl-CoA synthetase-like"/>
    <property type="match status" value="1"/>
</dbReference>
<dbReference type="GO" id="GO:0031956">
    <property type="term" value="F:medium-chain fatty acid-CoA ligase activity"/>
    <property type="evidence" value="ECO:0007669"/>
    <property type="project" value="TreeGrafter"/>
</dbReference>
<dbReference type="eggNOG" id="COG0318">
    <property type="taxonomic scope" value="Bacteria"/>
</dbReference>
<evidence type="ECO:0000256" key="1">
    <source>
        <dbReference type="ARBA" id="ARBA00006432"/>
    </source>
</evidence>
<evidence type="ECO:0000259" key="4">
    <source>
        <dbReference type="Pfam" id="PF13193"/>
    </source>
</evidence>
<dbReference type="EMBL" id="FOVH01000012">
    <property type="protein sequence ID" value="SFP21227.1"/>
    <property type="molecule type" value="Genomic_DNA"/>
</dbReference>
<dbReference type="GO" id="GO:0006631">
    <property type="term" value="P:fatty acid metabolic process"/>
    <property type="evidence" value="ECO:0007669"/>
    <property type="project" value="TreeGrafter"/>
</dbReference>
<dbReference type="InterPro" id="IPR020845">
    <property type="entry name" value="AMP-binding_CS"/>
</dbReference>
<proteinExistence type="inferred from homology"/>
<dbReference type="Proteomes" id="UP000183413">
    <property type="component" value="Unassembled WGS sequence"/>
</dbReference>
<dbReference type="InterPro" id="IPR042099">
    <property type="entry name" value="ANL_N_sf"/>
</dbReference>
<dbReference type="Gene3D" id="3.30.300.30">
    <property type="match status" value="1"/>
</dbReference>
<dbReference type="AlphaFoldDB" id="A0A1I5NHP1"/>
<organism evidence="5 6">
    <name type="scientific">Actinomadura madurae</name>
    <dbReference type="NCBI Taxonomy" id="1993"/>
    <lineage>
        <taxon>Bacteria</taxon>
        <taxon>Bacillati</taxon>
        <taxon>Actinomycetota</taxon>
        <taxon>Actinomycetes</taxon>
        <taxon>Streptosporangiales</taxon>
        <taxon>Thermomonosporaceae</taxon>
        <taxon>Actinomadura</taxon>
    </lineage>
</organism>
<dbReference type="InterPro" id="IPR025110">
    <property type="entry name" value="AMP-bd_C"/>
</dbReference>
<dbReference type="PANTHER" id="PTHR43201">
    <property type="entry name" value="ACYL-COA SYNTHETASE"/>
    <property type="match status" value="1"/>
</dbReference>
<evidence type="ECO:0000313" key="5">
    <source>
        <dbReference type="EMBL" id="SFP21227.1"/>
    </source>
</evidence>
<protein>
    <submittedName>
        <fullName evidence="5">Acyl-CoA synthetase (AMP-forming)/AMP-acid ligase II</fullName>
    </submittedName>
</protein>
<dbReference type="InParanoid" id="A0A1I5NHP1"/>
<evidence type="ECO:0000259" key="3">
    <source>
        <dbReference type="Pfam" id="PF00501"/>
    </source>
</evidence>
<dbReference type="Pfam" id="PF13193">
    <property type="entry name" value="AMP-binding_C"/>
    <property type="match status" value="1"/>
</dbReference>
<name>A0A1I5NHP1_9ACTN</name>
<accession>A0A1I5NHP1</accession>
<comment type="similarity">
    <text evidence="1">Belongs to the ATP-dependent AMP-binding enzyme family.</text>
</comment>
<dbReference type="Pfam" id="PF00501">
    <property type="entry name" value="AMP-binding"/>
    <property type="match status" value="1"/>
</dbReference>
<dbReference type="RefSeq" id="WP_075023063.1">
    <property type="nucleotide sequence ID" value="NZ_FOVH01000012.1"/>
</dbReference>
<dbReference type="InterPro" id="IPR045851">
    <property type="entry name" value="AMP-bd_C_sf"/>
</dbReference>
<sequence>MTIEATDQGDIFAAGLLQADTLSELLLLRAERSADEVGLIDEQGRPVTFGQLRERTAAMAAALAARGVGRGSRVAWQLPTRLDAVLVCLALSRLGAIQAPIIAQYRQRELDAAIADSQATFLLVPGVWRGVDHVAMGRAVPTAPEVITIDDAFTESASALAEPPLVGGDGTEVAWVFFTSGSSGTPKGVLHSDRTLLMSARAMVIRGRAGEEADEVVAMPFPVAHIGGPLQLMSVLMHGRKIVLFEAFALPGSIDALRAHAVTMFGGGPAFYQALLAEQRRRPGETLLPALRKLTGGGAPCPPNLYGEVRDELGAKLMHSYGMTECPMVCVASPSDSDEQLTNTEGRPVPGLEVRIWADGAVAPAGVNGEVQVRGAQTCLGYANGEHDATAFTADGWFRTGDRARMHSDGYVEVTGRIKDLIIRKGEKIAPQELEQLIATHPAVAEVAVVGLPDRERGERVCAVIVPRHDAAPLELPDLTDHLLRADVMRQKLPEQLEIVAELPRRGLSKVDKARLRQQFTR</sequence>
<feature type="domain" description="AMP-binding enzyme C-terminal" evidence="4">
    <location>
        <begin position="433"/>
        <end position="507"/>
    </location>
</feature>
<keyword evidence="6" id="KW-1185">Reference proteome</keyword>
<dbReference type="STRING" id="1993.SAMN04489713_112161"/>
<dbReference type="InterPro" id="IPR000873">
    <property type="entry name" value="AMP-dep_synth/lig_dom"/>
</dbReference>
<keyword evidence="2 5" id="KW-0436">Ligase</keyword>
<dbReference type="PROSITE" id="PS00455">
    <property type="entry name" value="AMP_BINDING"/>
    <property type="match status" value="1"/>
</dbReference>
<dbReference type="Gene3D" id="3.40.50.12780">
    <property type="entry name" value="N-terminal domain of ligase-like"/>
    <property type="match status" value="1"/>
</dbReference>
<feature type="domain" description="AMP-dependent synthetase/ligase" evidence="3">
    <location>
        <begin position="29"/>
        <end position="382"/>
    </location>
</feature>
<gene>
    <name evidence="5" type="ORF">SAMN04489713_112161</name>
</gene>
<reference evidence="5 6" key="1">
    <citation type="submission" date="2016-10" db="EMBL/GenBank/DDBJ databases">
        <authorList>
            <person name="de Groot N.N."/>
        </authorList>
    </citation>
    <scope>NUCLEOTIDE SEQUENCE [LARGE SCALE GENOMIC DNA]</scope>
    <source>
        <strain evidence="5 6">DSM 43067</strain>
    </source>
</reference>
<evidence type="ECO:0000256" key="2">
    <source>
        <dbReference type="ARBA" id="ARBA00022598"/>
    </source>
</evidence>
<dbReference type="PANTHER" id="PTHR43201:SF5">
    <property type="entry name" value="MEDIUM-CHAIN ACYL-COA LIGASE ACSF2, MITOCHONDRIAL"/>
    <property type="match status" value="1"/>
</dbReference>